<dbReference type="InterPro" id="IPR005346">
    <property type="entry name" value="RnfH"/>
</dbReference>
<dbReference type="Proteomes" id="UP000242501">
    <property type="component" value="Unassembled WGS sequence"/>
</dbReference>
<protein>
    <recommendedName>
        <fullName evidence="2">UPF0125 protein SAMN05421733_10546</fullName>
    </recommendedName>
</protein>
<name>A0A1G6HD65_9GAMM</name>
<evidence type="ECO:0000256" key="1">
    <source>
        <dbReference type="ARBA" id="ARBA00010645"/>
    </source>
</evidence>
<proteinExistence type="inferred from homology"/>
<accession>A0A1G6HD65</accession>
<organism evidence="3 4">
    <name type="scientific">Acinetobacter boissieri</name>
    <dbReference type="NCBI Taxonomy" id="1219383"/>
    <lineage>
        <taxon>Bacteria</taxon>
        <taxon>Pseudomonadati</taxon>
        <taxon>Pseudomonadota</taxon>
        <taxon>Gammaproteobacteria</taxon>
        <taxon>Moraxellales</taxon>
        <taxon>Moraxellaceae</taxon>
        <taxon>Acinetobacter</taxon>
    </lineage>
</organism>
<evidence type="ECO:0000313" key="3">
    <source>
        <dbReference type="EMBL" id="SDB92219.1"/>
    </source>
</evidence>
<dbReference type="HAMAP" id="MF_00460">
    <property type="entry name" value="UPF0125_RnfH"/>
    <property type="match status" value="1"/>
</dbReference>
<dbReference type="RefSeq" id="WP_092747764.1">
    <property type="nucleotide sequence ID" value="NZ_FMYL01000005.1"/>
</dbReference>
<dbReference type="Gene3D" id="3.10.20.280">
    <property type="entry name" value="RnfH-like"/>
    <property type="match status" value="1"/>
</dbReference>
<dbReference type="Pfam" id="PF03658">
    <property type="entry name" value="Ub-RnfH"/>
    <property type="match status" value="1"/>
</dbReference>
<comment type="similarity">
    <text evidence="1 2">Belongs to the UPF0125 (RnfH) family.</text>
</comment>
<dbReference type="OrthoDB" id="9796575at2"/>
<gene>
    <name evidence="3" type="ORF">SAMN05421733_10546</name>
</gene>
<dbReference type="PANTHER" id="PTHR37483:SF1">
    <property type="entry name" value="UPF0125 PROTEIN RATB"/>
    <property type="match status" value="1"/>
</dbReference>
<dbReference type="STRING" id="1219383.SAMN05421733_10546"/>
<dbReference type="InterPro" id="IPR016155">
    <property type="entry name" value="Mopterin_synth/thiamin_S_b"/>
</dbReference>
<dbReference type="AlphaFoldDB" id="A0A1G6HD65"/>
<keyword evidence="4" id="KW-1185">Reference proteome</keyword>
<sequence>MSFVWVAYASQSQQYYVKVNFQQGMSIQDAIDASHILVDADIKPPLSVGVFGEKVSDLTDLLNVGDRVEIYRPLIINPKDIRRNRAIQNLLKTNAQKQSNRLKR</sequence>
<evidence type="ECO:0000256" key="2">
    <source>
        <dbReference type="HAMAP-Rule" id="MF_00460"/>
    </source>
</evidence>
<dbReference type="PANTHER" id="PTHR37483">
    <property type="entry name" value="UPF0125 PROTEIN RATB"/>
    <property type="match status" value="1"/>
</dbReference>
<evidence type="ECO:0000313" key="4">
    <source>
        <dbReference type="Proteomes" id="UP000242501"/>
    </source>
</evidence>
<dbReference type="EMBL" id="FMYL01000005">
    <property type="protein sequence ID" value="SDB92219.1"/>
    <property type="molecule type" value="Genomic_DNA"/>
</dbReference>
<dbReference type="SUPFAM" id="SSF54285">
    <property type="entry name" value="MoaD/ThiS"/>
    <property type="match status" value="1"/>
</dbReference>
<reference evidence="4" key="1">
    <citation type="submission" date="2016-09" db="EMBL/GenBank/DDBJ databases">
        <authorList>
            <person name="Varghese N."/>
            <person name="Submissions S."/>
        </authorList>
    </citation>
    <scope>NUCLEOTIDE SEQUENCE [LARGE SCALE GENOMIC DNA]</scope>
    <source>
        <strain evidence="4">ANC 4422</strain>
    </source>
</reference>
<dbReference type="InterPro" id="IPR037021">
    <property type="entry name" value="RnfH_sf"/>
</dbReference>